<dbReference type="RefSeq" id="WP_090859709.1">
    <property type="nucleotide sequence ID" value="NZ_FMZM01000011.1"/>
</dbReference>
<dbReference type="AlphaFoldDB" id="A0A1G6XQ26"/>
<sequence length="97" mass="10750">MAEIGKDIQRLSEGRAVFDARRRRLVLHDDRGAVLVEMEIGETQLRNWLQRLLLTTPHEGGREPQEAAVLLLLARLAAGRTAPKPVRPAARPAARVG</sequence>
<proteinExistence type="predicted"/>
<dbReference type="Proteomes" id="UP000199034">
    <property type="component" value="Unassembled WGS sequence"/>
</dbReference>
<dbReference type="EMBL" id="FMZM01000011">
    <property type="protein sequence ID" value="SDD80071.1"/>
    <property type="molecule type" value="Genomic_DNA"/>
</dbReference>
<organism evidence="1 2">
    <name type="scientific">Nocardioides lianchengensis</name>
    <dbReference type="NCBI Taxonomy" id="1045774"/>
    <lineage>
        <taxon>Bacteria</taxon>
        <taxon>Bacillati</taxon>
        <taxon>Actinomycetota</taxon>
        <taxon>Actinomycetes</taxon>
        <taxon>Propionibacteriales</taxon>
        <taxon>Nocardioidaceae</taxon>
        <taxon>Nocardioides</taxon>
    </lineage>
</organism>
<name>A0A1G6XQ26_9ACTN</name>
<reference evidence="1 2" key="1">
    <citation type="submission" date="2016-10" db="EMBL/GenBank/DDBJ databases">
        <authorList>
            <person name="de Groot N.N."/>
        </authorList>
    </citation>
    <scope>NUCLEOTIDE SEQUENCE [LARGE SCALE GENOMIC DNA]</scope>
    <source>
        <strain evidence="1 2">CGMCC 4.6858</strain>
    </source>
</reference>
<gene>
    <name evidence="1" type="ORF">SAMN05421872_11128</name>
</gene>
<evidence type="ECO:0000313" key="2">
    <source>
        <dbReference type="Proteomes" id="UP000199034"/>
    </source>
</evidence>
<protein>
    <submittedName>
        <fullName evidence="1">Uncharacterized protein</fullName>
    </submittedName>
</protein>
<accession>A0A1G6XQ26</accession>
<evidence type="ECO:0000313" key="1">
    <source>
        <dbReference type="EMBL" id="SDD80071.1"/>
    </source>
</evidence>
<keyword evidence="2" id="KW-1185">Reference proteome</keyword>